<evidence type="ECO:0000256" key="4">
    <source>
        <dbReference type="ARBA" id="ARBA00022679"/>
    </source>
</evidence>
<evidence type="ECO:0000256" key="9">
    <source>
        <dbReference type="ARBA" id="ARBA00048679"/>
    </source>
</evidence>
<evidence type="ECO:0000259" key="14">
    <source>
        <dbReference type="PROSITE" id="PS50011"/>
    </source>
</evidence>
<feature type="compositionally biased region" description="Basic residues" evidence="13">
    <location>
        <begin position="654"/>
        <end position="664"/>
    </location>
</feature>
<keyword evidence="3" id="KW-0723">Serine/threonine-protein kinase</keyword>
<feature type="region of interest" description="Disordered" evidence="13">
    <location>
        <begin position="641"/>
        <end position="695"/>
    </location>
</feature>
<comment type="catalytic activity">
    <reaction evidence="9">
        <text>L-seryl-[protein] + ATP = O-phospho-L-seryl-[protein] + ADP + H(+)</text>
        <dbReference type="Rhea" id="RHEA:17989"/>
        <dbReference type="Rhea" id="RHEA-COMP:9863"/>
        <dbReference type="Rhea" id="RHEA-COMP:11604"/>
        <dbReference type="ChEBI" id="CHEBI:15378"/>
        <dbReference type="ChEBI" id="CHEBI:29999"/>
        <dbReference type="ChEBI" id="CHEBI:30616"/>
        <dbReference type="ChEBI" id="CHEBI:83421"/>
        <dbReference type="ChEBI" id="CHEBI:456216"/>
        <dbReference type="EC" id="2.7.11.1"/>
    </reaction>
</comment>
<keyword evidence="5 12" id="KW-0547">Nucleotide-binding</keyword>
<dbReference type="CTD" id="80122"/>
<dbReference type="PANTHER" id="PTHR11584">
    <property type="entry name" value="SERINE/THREONINE PROTEIN KINASE"/>
    <property type="match status" value="1"/>
</dbReference>
<evidence type="ECO:0000256" key="10">
    <source>
        <dbReference type="ARBA" id="ARBA00069016"/>
    </source>
</evidence>
<organism evidence="15 16">
    <name type="scientific">Alligator sinensis</name>
    <name type="common">Chinese alligator</name>
    <dbReference type="NCBI Taxonomy" id="38654"/>
    <lineage>
        <taxon>Eukaryota</taxon>
        <taxon>Metazoa</taxon>
        <taxon>Chordata</taxon>
        <taxon>Craniata</taxon>
        <taxon>Vertebrata</taxon>
        <taxon>Euteleostomi</taxon>
        <taxon>Archelosauria</taxon>
        <taxon>Archosauria</taxon>
        <taxon>Crocodylia</taxon>
        <taxon>Alligatoridae</taxon>
        <taxon>Alligatorinae</taxon>
        <taxon>Alligator</taxon>
    </lineage>
</organism>
<dbReference type="InterPro" id="IPR011009">
    <property type="entry name" value="Kinase-like_dom_sf"/>
</dbReference>
<dbReference type="Gene3D" id="1.10.510.10">
    <property type="entry name" value="Transferase(Phosphotransferase) domain 1"/>
    <property type="match status" value="1"/>
</dbReference>
<dbReference type="GeneID" id="102369362"/>
<dbReference type="PANTHER" id="PTHR11584:SF369">
    <property type="entry name" value="MITOGEN-ACTIVATED PROTEIN KINASE KINASE KINASE 19-RELATED"/>
    <property type="match status" value="1"/>
</dbReference>
<dbReference type="FunFam" id="1.10.510.10:FF:000331">
    <property type="entry name" value="Mitogen-activated protein kinase kinase kinase 19"/>
    <property type="match status" value="1"/>
</dbReference>
<evidence type="ECO:0000256" key="7">
    <source>
        <dbReference type="ARBA" id="ARBA00022840"/>
    </source>
</evidence>
<dbReference type="RefSeq" id="XP_025053352.1">
    <property type="nucleotide sequence ID" value="XM_025197567.1"/>
</dbReference>
<feature type="compositionally biased region" description="Basic and acidic residues" evidence="13">
    <location>
        <begin position="670"/>
        <end position="679"/>
    </location>
</feature>
<dbReference type="AlphaFoldDB" id="A0A3Q0G1M0"/>
<evidence type="ECO:0000256" key="3">
    <source>
        <dbReference type="ARBA" id="ARBA00022527"/>
    </source>
</evidence>
<feature type="region of interest" description="Disordered" evidence="13">
    <location>
        <begin position="430"/>
        <end position="451"/>
    </location>
</feature>
<dbReference type="SUPFAM" id="SSF56112">
    <property type="entry name" value="Protein kinase-like (PK-like)"/>
    <property type="match status" value="1"/>
</dbReference>
<dbReference type="GO" id="GO:0004674">
    <property type="term" value="F:protein serine/threonine kinase activity"/>
    <property type="evidence" value="ECO:0007669"/>
    <property type="project" value="UniProtKB-KW"/>
</dbReference>
<protein>
    <recommendedName>
        <fullName evidence="10">Mitogen-activated protein kinase kinase kinase 19</fullName>
        <ecNumber evidence="2">2.7.11.1</ecNumber>
    </recommendedName>
    <alternativeName>
        <fullName evidence="11">SPS1/STE20-related protein kinase YSK4</fullName>
    </alternativeName>
</protein>
<evidence type="ECO:0000313" key="16">
    <source>
        <dbReference type="RefSeq" id="XP_025053352.1"/>
    </source>
</evidence>
<evidence type="ECO:0000256" key="5">
    <source>
        <dbReference type="ARBA" id="ARBA00022741"/>
    </source>
</evidence>
<dbReference type="InterPro" id="IPR017441">
    <property type="entry name" value="Protein_kinase_ATP_BS"/>
</dbReference>
<evidence type="ECO:0000256" key="11">
    <source>
        <dbReference type="ARBA" id="ARBA00080573"/>
    </source>
</evidence>
<sequence>MWIYLISLDGLTKYRPGELTEELQNNNRSFHSKQLQLLRNRTICQTIRSCEVLKKSEDSMSENNQDEDSSNEGCEILVAFQNANKILKEMSKSYEILETNKVKYICTKTQQQEDRGSAIYFGPSPHYYNHFHLSPEAFRPLRTVPLTPLENNRINQNTTHNKILSIMDSVPCPTKPIGRFQQYHSGNLQQGQTKHAVGQSRRHVSDSSITTGHLRSFRMDNYYKYFGDTKEEETEKNLNIGGNTEENEYEKCLLPVLCRSVNIVTKANVSDDNHVYFNPSEVTNTEKHCKILAAPTSSNVDYSNLGTDSWENDLLARNSVRTDLQEVNASSLSGYSRDAEPMNAALVPHVLDSSCTSEAVEACPHVLEGSSVAKIISSVEVYFSPENQSGSSVFPVDVGAEKVTISELTETKVGELAPLVHVTFSQQELPKAPQIAKHPARKKSISRSVPPNASHSFNILALKVNDKKIKMDRSMCVAKTKASSKVSQDVAVSDKNSTKHHIHKTSIKNQIFPFLGLSHMESEPKFQEKQPRQETYNFIQHAHKSKMQVLPCTSRNASNLRKPVAPLHVPRAQSTSDFLNLKYSDMFKEIHSNDKGPGIYEMFGTSVYSQAREPEQNESRFYRDVCSAPLRGCTANRCKSARSKERVSSQVRNAQKRTHPKPKKNTTDINQKHKEKSTELNDSNTEPDDTVIISGPNWHIKTSRSTVLCQEDEDQQHSFLEEFSQSNKLNEDFPNSDLSTIKEVSLEQSLDIGDITNNPIFATTNQPFYDQGCAEHVTPESNLLMTDQHKCVVQGRVDMDDSMSLEKNQIFCDLKDKNEALVALSFPDKLESESSQRKLDQSWTDICENSNLADASDQHPTKQNINATSPIFQTYQNILSHAENKELTDELLCCLAAGLLVLKEKDTNSSRILTKNQGSKMQNMFAEEERCIVNGDGKVVTSEEQSYSEAFLASNRENDLLNFSDSTNLPESRSANDDPIMWTRGEILGKGAYGTVYCGLTSQGQLIAVKQVALDISDQVNTEKEYQKLQEEVDLLKTLKHINIVTYLGTCLANNVVSIFMEFVPGGSISSIIHRFGPLPEIIFCKYTTQILQGVAYLHENRVVHRDIKGNNVMLMPNGVIKLIDFGCAKRLAWVSLNGTQSELLNSVHGTPYWMAPEVINESGYGRKSDIWSIGCTVFEMATGKPPLASMNRIAAMFYIGARRGLMPPLPDHFSGIAADFVHVCLTRDQHERPSALQLLEHPFIKGKQ</sequence>
<gene>
    <name evidence="16" type="primary">MAP3K19</name>
</gene>
<dbReference type="CDD" id="cd06631">
    <property type="entry name" value="STKc_YSK4"/>
    <property type="match status" value="1"/>
</dbReference>
<evidence type="ECO:0000256" key="6">
    <source>
        <dbReference type="ARBA" id="ARBA00022777"/>
    </source>
</evidence>
<dbReference type="Proteomes" id="UP000189705">
    <property type="component" value="Unplaced"/>
</dbReference>
<keyword evidence="4" id="KW-0808">Transferase</keyword>
<evidence type="ECO:0000256" key="2">
    <source>
        <dbReference type="ARBA" id="ARBA00012513"/>
    </source>
</evidence>
<dbReference type="InterPro" id="IPR000719">
    <property type="entry name" value="Prot_kinase_dom"/>
</dbReference>
<feature type="domain" description="Protein kinase" evidence="14">
    <location>
        <begin position="982"/>
        <end position="1245"/>
    </location>
</feature>
<keyword evidence="6 16" id="KW-0418">Kinase</keyword>
<reference evidence="16" key="1">
    <citation type="submission" date="2025-08" db="UniProtKB">
        <authorList>
            <consortium name="RefSeq"/>
        </authorList>
    </citation>
    <scope>IDENTIFICATION</scope>
</reference>
<dbReference type="InterPro" id="IPR008271">
    <property type="entry name" value="Ser/Thr_kinase_AS"/>
</dbReference>
<accession>A0A3Q0G1M0</accession>
<evidence type="ECO:0000256" key="8">
    <source>
        <dbReference type="ARBA" id="ARBA00047899"/>
    </source>
</evidence>
<evidence type="ECO:0000313" key="15">
    <source>
        <dbReference type="Proteomes" id="UP000189705"/>
    </source>
</evidence>
<feature type="binding site" evidence="12">
    <location>
        <position position="1010"/>
    </location>
    <ligand>
        <name>ATP</name>
        <dbReference type="ChEBI" id="CHEBI:30616"/>
    </ligand>
</feature>
<dbReference type="SMART" id="SM00220">
    <property type="entry name" value="S_TKc"/>
    <property type="match status" value="1"/>
</dbReference>
<dbReference type="EC" id="2.7.11.1" evidence="2"/>
<evidence type="ECO:0000256" key="1">
    <source>
        <dbReference type="ARBA" id="ARBA00008874"/>
    </source>
</evidence>
<proteinExistence type="inferred from homology"/>
<dbReference type="PROSITE" id="PS00108">
    <property type="entry name" value="PROTEIN_KINASE_ST"/>
    <property type="match status" value="1"/>
</dbReference>
<evidence type="ECO:0000256" key="13">
    <source>
        <dbReference type="SAM" id="MobiDB-lite"/>
    </source>
</evidence>
<dbReference type="PROSITE" id="PS00107">
    <property type="entry name" value="PROTEIN_KINASE_ATP"/>
    <property type="match status" value="1"/>
</dbReference>
<keyword evidence="15" id="KW-1185">Reference proteome</keyword>
<dbReference type="GO" id="GO:0035556">
    <property type="term" value="P:intracellular signal transduction"/>
    <property type="evidence" value="ECO:0007669"/>
    <property type="project" value="UniProtKB-ARBA"/>
</dbReference>
<evidence type="ECO:0000256" key="12">
    <source>
        <dbReference type="PROSITE-ProRule" id="PRU10141"/>
    </source>
</evidence>
<comment type="similarity">
    <text evidence="1">Belongs to the protein kinase superfamily. STE Ser/Thr protein kinase family. STE20 subfamily.</text>
</comment>
<dbReference type="PROSITE" id="PS50011">
    <property type="entry name" value="PROTEIN_KINASE_DOM"/>
    <property type="match status" value="1"/>
</dbReference>
<name>A0A3Q0G1M0_ALLSI</name>
<dbReference type="Pfam" id="PF00069">
    <property type="entry name" value="Pkinase"/>
    <property type="match status" value="1"/>
</dbReference>
<dbReference type="GO" id="GO:0005524">
    <property type="term" value="F:ATP binding"/>
    <property type="evidence" value="ECO:0007669"/>
    <property type="project" value="UniProtKB-UniRule"/>
</dbReference>
<comment type="catalytic activity">
    <reaction evidence="8">
        <text>L-threonyl-[protein] + ATP = O-phospho-L-threonyl-[protein] + ADP + H(+)</text>
        <dbReference type="Rhea" id="RHEA:46608"/>
        <dbReference type="Rhea" id="RHEA-COMP:11060"/>
        <dbReference type="Rhea" id="RHEA-COMP:11605"/>
        <dbReference type="ChEBI" id="CHEBI:15378"/>
        <dbReference type="ChEBI" id="CHEBI:30013"/>
        <dbReference type="ChEBI" id="CHEBI:30616"/>
        <dbReference type="ChEBI" id="CHEBI:61977"/>
        <dbReference type="ChEBI" id="CHEBI:456216"/>
        <dbReference type="EC" id="2.7.11.1"/>
    </reaction>
</comment>
<keyword evidence="7 12" id="KW-0067">ATP-binding</keyword>